<organism evidence="1 2">
    <name type="scientific">Saccharolobus islandicus (strain Y.N.15.51 / Yellowstone #2)</name>
    <name type="common">Sulfolobus islandicus</name>
    <dbReference type="NCBI Taxonomy" id="419942"/>
    <lineage>
        <taxon>Archaea</taxon>
        <taxon>Thermoproteota</taxon>
        <taxon>Thermoprotei</taxon>
        <taxon>Sulfolobales</taxon>
        <taxon>Sulfolobaceae</taxon>
        <taxon>Saccharolobus</taxon>
    </lineage>
</organism>
<protein>
    <submittedName>
        <fullName evidence="1">Uncharacterized protein</fullName>
    </submittedName>
</protein>
<name>C3NN81_SACI1</name>
<dbReference type="AlphaFoldDB" id="C3NN81"/>
<reference evidence="1 2" key="1">
    <citation type="journal article" date="2009" name="Proc. Natl. Acad. Sci. U.S.A.">
        <title>Biogeography of the Sulfolobus islandicus pan-genome.</title>
        <authorList>
            <person name="Reno M.L."/>
            <person name="Held N.L."/>
            <person name="Fields C.J."/>
            <person name="Burke P.V."/>
            <person name="Whitaker R.J."/>
        </authorList>
    </citation>
    <scope>NUCLEOTIDE SEQUENCE [LARGE SCALE GENOMIC DNA]</scope>
    <source>
        <strain evidence="2">Y.N.15.51 / Yellowstone #2</strain>
        <plasmid evidence="2">Plasmid pYN01</plasmid>
    </source>
</reference>
<accession>C3NN81</accession>
<geneLocation type="plasmid" evidence="1 2">
    <name>pYN01</name>
</geneLocation>
<sequence length="51" mass="6176">MTENKKNKKEVNMTFISFPSKEIFEQIYNELSEDGKKELDRMMKEGRVKIY</sequence>
<proteinExistence type="predicted"/>
<dbReference type="KEGG" id="sin:YN1551_3199"/>
<dbReference type="Proteomes" id="UP000006818">
    <property type="component" value="Plasmid pYN01"/>
</dbReference>
<gene>
    <name evidence="1" type="ordered locus">YN1551_3199</name>
</gene>
<evidence type="ECO:0000313" key="2">
    <source>
        <dbReference type="Proteomes" id="UP000006818"/>
    </source>
</evidence>
<dbReference type="EMBL" id="CP001405">
    <property type="protein sequence ID" value="ACP50074.1"/>
    <property type="molecule type" value="Genomic_DNA"/>
</dbReference>
<dbReference type="RefSeq" id="WP_012718287.1">
    <property type="nucleotide sequence ID" value="NC_012624.1"/>
</dbReference>
<dbReference type="GeneID" id="58787592"/>
<dbReference type="HOGENOM" id="CLU_3094299_0_0_2"/>
<evidence type="ECO:0000313" key="1">
    <source>
        <dbReference type="EMBL" id="ACP50074.1"/>
    </source>
</evidence>
<keyword evidence="1" id="KW-0614">Plasmid</keyword>